<reference evidence="2 3" key="1">
    <citation type="submission" date="2016-02" db="EMBL/GenBank/DDBJ databases">
        <authorList>
            <person name="Wen L."/>
            <person name="He K."/>
            <person name="Yang H."/>
        </authorList>
    </citation>
    <scope>NUCLEOTIDE SEQUENCE [LARGE SCALE GENOMIC DNA]</scope>
    <source>
        <strain evidence="2 3">CD11_3</strain>
    </source>
</reference>
<comment type="caution">
    <text evidence="2">The sequence shown here is derived from an EMBL/GenBank/DDBJ whole genome shotgun (WGS) entry which is preliminary data.</text>
</comment>
<sequence length="85" mass="9009">MEHDADDRTSEAAPAGGWSEDESSIIAAGAVTNEEKEQQDAADRGRGEGAPMPDAAPDPFVESAEIQQGLDPDVLTDEQAERRAE</sequence>
<organism evidence="2 3">
    <name type="scientific">Microbacterium oleivorans</name>
    <dbReference type="NCBI Taxonomy" id="273677"/>
    <lineage>
        <taxon>Bacteria</taxon>
        <taxon>Bacillati</taxon>
        <taxon>Actinomycetota</taxon>
        <taxon>Actinomycetes</taxon>
        <taxon>Micrococcales</taxon>
        <taxon>Microbacteriaceae</taxon>
        <taxon>Microbacterium</taxon>
    </lineage>
</organism>
<evidence type="ECO:0000256" key="1">
    <source>
        <dbReference type="SAM" id="MobiDB-lite"/>
    </source>
</evidence>
<dbReference type="Proteomes" id="UP000076998">
    <property type="component" value="Unassembled WGS sequence"/>
</dbReference>
<evidence type="ECO:0000313" key="2">
    <source>
        <dbReference type="EMBL" id="OAH49208.1"/>
    </source>
</evidence>
<feature type="compositionally biased region" description="Basic and acidic residues" evidence="1">
    <location>
        <begin position="1"/>
        <end position="10"/>
    </location>
</feature>
<protein>
    <submittedName>
        <fullName evidence="2">Uncharacterized protein</fullName>
    </submittedName>
</protein>
<dbReference type="OrthoDB" id="5080212at2"/>
<dbReference type="EMBL" id="LSTV01000005">
    <property type="protein sequence ID" value="OAH49208.1"/>
    <property type="molecule type" value="Genomic_DNA"/>
</dbReference>
<name>A0A177K726_9MICO</name>
<dbReference type="RefSeq" id="WP_064003985.1">
    <property type="nucleotide sequence ID" value="NZ_JBFBLR010000002.1"/>
</dbReference>
<feature type="region of interest" description="Disordered" evidence="1">
    <location>
        <begin position="1"/>
        <end position="85"/>
    </location>
</feature>
<gene>
    <name evidence="2" type="ORF">AYL44_14030</name>
</gene>
<feature type="compositionally biased region" description="Basic and acidic residues" evidence="1">
    <location>
        <begin position="33"/>
        <end position="47"/>
    </location>
</feature>
<proteinExistence type="predicted"/>
<evidence type="ECO:0000313" key="3">
    <source>
        <dbReference type="Proteomes" id="UP000076998"/>
    </source>
</evidence>
<accession>A0A177K726</accession>
<dbReference type="AlphaFoldDB" id="A0A177K726"/>